<reference evidence="3 4" key="2">
    <citation type="journal article" date="2015" name="Antonie Van Leeuwenhoek">
        <title>Thioclava indica sp. nov., isolated from surface seawater of the Indian Ocean.</title>
        <authorList>
            <person name="Liu Y."/>
            <person name="Lai Q."/>
            <person name="Du J."/>
            <person name="Xu H."/>
            <person name="Jiang L."/>
            <person name="Shao Z."/>
        </authorList>
    </citation>
    <scope>NUCLEOTIDE SEQUENCE [LARGE SCALE GENOMIC DNA]</scope>
    <source>
        <strain evidence="3 4">13D2W-2</strain>
    </source>
</reference>
<keyword evidence="2" id="KW-0378">Hydrolase</keyword>
<dbReference type="InterPro" id="IPR050563">
    <property type="entry name" value="4-hydroxybenzoyl-CoA_TE"/>
</dbReference>
<dbReference type="OrthoDB" id="9808429at2"/>
<organism evidence="3 4">
    <name type="scientific">Thioclava atlantica</name>
    <dbReference type="NCBI Taxonomy" id="1317124"/>
    <lineage>
        <taxon>Bacteria</taxon>
        <taxon>Pseudomonadati</taxon>
        <taxon>Pseudomonadota</taxon>
        <taxon>Alphaproteobacteria</taxon>
        <taxon>Rhodobacterales</taxon>
        <taxon>Paracoccaceae</taxon>
        <taxon>Thioclava</taxon>
    </lineage>
</organism>
<evidence type="ECO:0000256" key="2">
    <source>
        <dbReference type="ARBA" id="ARBA00022801"/>
    </source>
</evidence>
<dbReference type="AlphaFoldDB" id="A0A085TY58"/>
<evidence type="ECO:0000256" key="1">
    <source>
        <dbReference type="ARBA" id="ARBA00005953"/>
    </source>
</evidence>
<dbReference type="InterPro" id="IPR014166">
    <property type="entry name" value="Tol-Pal_acyl-CoA_thioesterase"/>
</dbReference>
<evidence type="ECO:0000313" key="3">
    <source>
        <dbReference type="EMBL" id="KFE35655.1"/>
    </source>
</evidence>
<keyword evidence="4" id="KW-1185">Reference proteome</keyword>
<dbReference type="PANTHER" id="PTHR31793">
    <property type="entry name" value="4-HYDROXYBENZOYL-COA THIOESTERASE FAMILY MEMBER"/>
    <property type="match status" value="1"/>
</dbReference>
<dbReference type="PANTHER" id="PTHR31793:SF37">
    <property type="entry name" value="ACYL-COA THIOESTER HYDROLASE YBGC"/>
    <property type="match status" value="1"/>
</dbReference>
<dbReference type="InterPro" id="IPR029069">
    <property type="entry name" value="HotDog_dom_sf"/>
</dbReference>
<dbReference type="Proteomes" id="UP000028607">
    <property type="component" value="Unassembled WGS sequence"/>
</dbReference>
<protein>
    <submittedName>
        <fullName evidence="3">Tol-Pal system-associated acyl-CoA thioesterase</fullName>
    </submittedName>
</protein>
<name>A0A085TY58_9RHOB</name>
<sequence length="149" mass="16566">MAVEDKGRKAASPALRGRHEFPIRVYYEDTDLAGIVYYANYLKFIERGRSEFIRALGVDQVALKADHGIVFAVRRVEADYLRPAKFDDELTVTTELAAETGARIVMEQAVMRDGETLFSATVTIVCLNEAGGPQRLPADIRAKLAPKLH</sequence>
<dbReference type="EMBL" id="AQRC01000004">
    <property type="protein sequence ID" value="KFE35655.1"/>
    <property type="molecule type" value="Genomic_DNA"/>
</dbReference>
<dbReference type="GO" id="GO:0047617">
    <property type="term" value="F:fatty acyl-CoA hydrolase activity"/>
    <property type="evidence" value="ECO:0007669"/>
    <property type="project" value="TreeGrafter"/>
</dbReference>
<dbReference type="Gene3D" id="3.10.129.10">
    <property type="entry name" value="Hotdog Thioesterase"/>
    <property type="match status" value="1"/>
</dbReference>
<dbReference type="CDD" id="cd00586">
    <property type="entry name" value="4HBT"/>
    <property type="match status" value="1"/>
</dbReference>
<gene>
    <name evidence="3" type="ORF">DW2_06823</name>
</gene>
<evidence type="ECO:0000313" key="4">
    <source>
        <dbReference type="Proteomes" id="UP000028607"/>
    </source>
</evidence>
<proteinExistence type="inferred from homology"/>
<dbReference type="SUPFAM" id="SSF54637">
    <property type="entry name" value="Thioesterase/thiol ester dehydrase-isomerase"/>
    <property type="match status" value="1"/>
</dbReference>
<dbReference type="PIRSF" id="PIRSF003230">
    <property type="entry name" value="YbgC"/>
    <property type="match status" value="1"/>
</dbReference>
<reference evidence="4" key="1">
    <citation type="submission" date="2013-04" db="EMBL/GenBank/DDBJ databases">
        <title>Thioclava sp. 13D2W-2 Genome Sequencing.</title>
        <authorList>
            <person name="Lai Q."/>
            <person name="Li G."/>
            <person name="Shao Z."/>
        </authorList>
    </citation>
    <scope>NUCLEOTIDE SEQUENCE [LARGE SCALE GENOMIC DNA]</scope>
    <source>
        <strain evidence="4">13D2W-2</strain>
    </source>
</reference>
<comment type="caution">
    <text evidence="3">The sequence shown here is derived from an EMBL/GenBank/DDBJ whole genome shotgun (WGS) entry which is preliminary data.</text>
</comment>
<dbReference type="NCBIfam" id="TIGR00051">
    <property type="entry name" value="YbgC/FadM family acyl-CoA thioesterase"/>
    <property type="match status" value="1"/>
</dbReference>
<dbReference type="eggNOG" id="COG0824">
    <property type="taxonomic scope" value="Bacteria"/>
</dbReference>
<dbReference type="RefSeq" id="WP_051855560.1">
    <property type="nucleotide sequence ID" value="NZ_AQRC01000004.1"/>
</dbReference>
<dbReference type="InterPro" id="IPR006684">
    <property type="entry name" value="YbgC/YbaW"/>
</dbReference>
<dbReference type="NCBIfam" id="TIGR02799">
    <property type="entry name" value="thio_ybgC"/>
    <property type="match status" value="1"/>
</dbReference>
<comment type="similarity">
    <text evidence="1">Belongs to the 4-hydroxybenzoyl-CoA thioesterase family.</text>
</comment>
<dbReference type="Pfam" id="PF13279">
    <property type="entry name" value="4HBT_2"/>
    <property type="match status" value="1"/>
</dbReference>
<dbReference type="FunFam" id="3.10.129.10:FF:000004">
    <property type="entry name" value="Tol-pal system-associated acyl-CoA thioesterase"/>
    <property type="match status" value="1"/>
</dbReference>
<dbReference type="STRING" id="1317124.DW2_06823"/>
<accession>A0A085TY58</accession>
<dbReference type="PATRIC" id="fig|1317124.6.peg.1383"/>